<dbReference type="Proteomes" id="UP000007875">
    <property type="component" value="Unassembled WGS sequence"/>
</dbReference>
<feature type="region of interest" description="Disordered" evidence="1">
    <location>
        <begin position="30"/>
        <end position="78"/>
    </location>
</feature>
<reference evidence="2" key="3">
    <citation type="submission" date="2025-09" db="UniProtKB">
        <authorList>
            <consortium name="Ensembl"/>
        </authorList>
    </citation>
    <scope>IDENTIFICATION</scope>
</reference>
<feature type="compositionally biased region" description="Low complexity" evidence="1">
    <location>
        <begin position="150"/>
        <end position="161"/>
    </location>
</feature>
<feature type="region of interest" description="Disordered" evidence="1">
    <location>
        <begin position="150"/>
        <end position="171"/>
    </location>
</feature>
<feature type="compositionally biased region" description="Polar residues" evidence="1">
    <location>
        <begin position="47"/>
        <end position="62"/>
    </location>
</feature>
<accession>H2YV63</accession>
<organism evidence="2 3">
    <name type="scientific">Ciona savignyi</name>
    <name type="common">Pacific transparent sea squirt</name>
    <dbReference type="NCBI Taxonomy" id="51511"/>
    <lineage>
        <taxon>Eukaryota</taxon>
        <taxon>Metazoa</taxon>
        <taxon>Chordata</taxon>
        <taxon>Tunicata</taxon>
        <taxon>Ascidiacea</taxon>
        <taxon>Phlebobranchia</taxon>
        <taxon>Cionidae</taxon>
        <taxon>Ciona</taxon>
    </lineage>
</organism>
<evidence type="ECO:0000313" key="3">
    <source>
        <dbReference type="Proteomes" id="UP000007875"/>
    </source>
</evidence>
<sequence>MIEYTRIMRACQQQIEMQRNTIFQNMLQKTQSNKSNGPIAGMDPNGPRSTQSMLSPLNNMANLGQALPPNVPMPNNREQKSRFMHNWKRPNSLDYPQNLPNNMGFFPGPGGDFNGMRFESPQDEMPSHLDKQYYSSDTAAKADEALNAISAAEPTSEPSSALADIGPPEFT</sequence>
<reference evidence="2" key="2">
    <citation type="submission" date="2025-08" db="UniProtKB">
        <authorList>
            <consortium name="Ensembl"/>
        </authorList>
    </citation>
    <scope>IDENTIFICATION</scope>
</reference>
<dbReference type="AlphaFoldDB" id="H2YV63"/>
<evidence type="ECO:0000256" key="1">
    <source>
        <dbReference type="SAM" id="MobiDB-lite"/>
    </source>
</evidence>
<dbReference type="InParanoid" id="H2YV63"/>
<dbReference type="Ensembl" id="ENSCSAVT00000009340.1">
    <property type="protein sequence ID" value="ENSCSAVP00000009223.1"/>
    <property type="gene ID" value="ENSCSAVG00000005437.1"/>
</dbReference>
<proteinExistence type="predicted"/>
<keyword evidence="3" id="KW-1185">Reference proteome</keyword>
<evidence type="ECO:0000313" key="2">
    <source>
        <dbReference type="Ensembl" id="ENSCSAVP00000009223.1"/>
    </source>
</evidence>
<dbReference type="HOGENOM" id="CLU_1566411_0_0_1"/>
<reference evidence="3" key="1">
    <citation type="submission" date="2003-08" db="EMBL/GenBank/DDBJ databases">
        <authorList>
            <person name="Birren B."/>
            <person name="Nusbaum C."/>
            <person name="Abebe A."/>
            <person name="Abouelleil A."/>
            <person name="Adekoya E."/>
            <person name="Ait-zahra M."/>
            <person name="Allen N."/>
            <person name="Allen T."/>
            <person name="An P."/>
            <person name="Anderson M."/>
            <person name="Anderson S."/>
            <person name="Arachchi H."/>
            <person name="Armbruster J."/>
            <person name="Bachantsang P."/>
            <person name="Baldwin J."/>
            <person name="Barry A."/>
            <person name="Bayul T."/>
            <person name="Blitshsteyn B."/>
            <person name="Bloom T."/>
            <person name="Blye J."/>
            <person name="Boguslavskiy L."/>
            <person name="Borowsky M."/>
            <person name="Boukhgalter B."/>
            <person name="Brunache A."/>
            <person name="Butler J."/>
            <person name="Calixte N."/>
            <person name="Calvo S."/>
            <person name="Camarata J."/>
            <person name="Campo K."/>
            <person name="Chang J."/>
            <person name="Cheshatsang Y."/>
            <person name="Citroen M."/>
            <person name="Collymore A."/>
            <person name="Considine T."/>
            <person name="Cook A."/>
            <person name="Cooke P."/>
            <person name="Corum B."/>
            <person name="Cuomo C."/>
            <person name="David R."/>
            <person name="Dawoe T."/>
            <person name="Degray S."/>
            <person name="Dodge S."/>
            <person name="Dooley K."/>
            <person name="Dorje P."/>
            <person name="Dorjee K."/>
            <person name="Dorris L."/>
            <person name="Duffey N."/>
            <person name="Dupes A."/>
            <person name="Elkins T."/>
            <person name="Engels R."/>
            <person name="Erickson J."/>
            <person name="Farina A."/>
            <person name="Faro S."/>
            <person name="Ferreira P."/>
            <person name="Fischer H."/>
            <person name="Fitzgerald M."/>
            <person name="Foley K."/>
            <person name="Gage D."/>
            <person name="Galagan J."/>
            <person name="Gearin G."/>
            <person name="Gnerre S."/>
            <person name="Gnirke A."/>
            <person name="Goyette A."/>
            <person name="Graham J."/>
            <person name="Grandbois E."/>
            <person name="Gyaltsen K."/>
            <person name="Hafez N."/>
            <person name="Hagopian D."/>
            <person name="Hagos B."/>
            <person name="Hall J."/>
            <person name="Hatcher B."/>
            <person name="Heller A."/>
            <person name="Higgins H."/>
            <person name="Honan T."/>
            <person name="Horn A."/>
            <person name="Houde N."/>
            <person name="Hughes L."/>
            <person name="Hulme W."/>
            <person name="Husby E."/>
            <person name="Iliev I."/>
            <person name="Jaffe D."/>
            <person name="Jones C."/>
            <person name="Kamal M."/>
            <person name="Kamat A."/>
            <person name="Kamvysselis M."/>
            <person name="Karlsson E."/>
            <person name="Kells C."/>
            <person name="Kieu A."/>
            <person name="Kisner P."/>
            <person name="Kodira C."/>
            <person name="Kulbokas E."/>
            <person name="Labutti K."/>
            <person name="Lama D."/>
            <person name="Landers T."/>
            <person name="Leger J."/>
            <person name="Levine S."/>
            <person name="Lewis D."/>
            <person name="Lewis T."/>
            <person name="Lindblad-toh K."/>
            <person name="Liu X."/>
            <person name="Lokyitsang T."/>
            <person name="Lokyitsang Y."/>
            <person name="Lucien O."/>
            <person name="Lui A."/>
            <person name="Ma L.J."/>
            <person name="Mabbitt R."/>
            <person name="Macdonald J."/>
            <person name="Maclean C."/>
            <person name="Major J."/>
            <person name="Manning J."/>
            <person name="Marabella R."/>
            <person name="Maru K."/>
            <person name="Matthews C."/>
            <person name="Mauceli E."/>
            <person name="Mccarthy M."/>
            <person name="Mcdonough S."/>
            <person name="Mcghee T."/>
            <person name="Meldrim J."/>
            <person name="Meneus L."/>
            <person name="Mesirov J."/>
            <person name="Mihalev A."/>
            <person name="Mihova T."/>
            <person name="Mikkelsen T."/>
            <person name="Mlenga V."/>
            <person name="Moru K."/>
            <person name="Mozes J."/>
            <person name="Mulrain L."/>
            <person name="Munson G."/>
            <person name="Naylor J."/>
            <person name="Newes C."/>
            <person name="Nguyen C."/>
            <person name="Nguyen N."/>
            <person name="Nguyen T."/>
            <person name="Nicol R."/>
            <person name="Nielsen C."/>
            <person name="Nizzari M."/>
            <person name="Norbu C."/>
            <person name="Norbu N."/>
            <person name="O'donnell P."/>
            <person name="Okoawo O."/>
            <person name="O'leary S."/>
            <person name="Omotosho B."/>
            <person name="O'neill K."/>
            <person name="Osman S."/>
            <person name="Parker S."/>
            <person name="Perrin D."/>
            <person name="Phunkhang P."/>
            <person name="Piqani B."/>
            <person name="Purcell S."/>
            <person name="Rachupka T."/>
            <person name="Ramasamy U."/>
            <person name="Rameau R."/>
            <person name="Ray V."/>
            <person name="Raymond C."/>
            <person name="Retta R."/>
            <person name="Richardson S."/>
            <person name="Rise C."/>
            <person name="Rodriguez J."/>
            <person name="Rogers J."/>
            <person name="Rogov P."/>
            <person name="Rutman M."/>
            <person name="Schupbach R."/>
            <person name="Seaman C."/>
            <person name="Settipalli S."/>
            <person name="Sharpe T."/>
            <person name="Sheridan J."/>
            <person name="Sherpa N."/>
            <person name="Shi J."/>
            <person name="Smirnov S."/>
            <person name="Smith C."/>
            <person name="Sougnez C."/>
            <person name="Spencer B."/>
            <person name="Stalker J."/>
            <person name="Stange-thomann N."/>
            <person name="Stavropoulos S."/>
            <person name="Stetson K."/>
            <person name="Stone C."/>
            <person name="Stone S."/>
            <person name="Stubbs M."/>
            <person name="Talamas J."/>
            <person name="Tchuinga P."/>
            <person name="Tenzing P."/>
            <person name="Tesfaye S."/>
            <person name="Theodore J."/>
            <person name="Thoulutsang Y."/>
            <person name="Topham K."/>
            <person name="Towey S."/>
            <person name="Tsamla T."/>
            <person name="Tsomo N."/>
            <person name="Vallee D."/>
            <person name="Vassiliev H."/>
            <person name="Venkataraman V."/>
            <person name="Vinson J."/>
            <person name="Vo A."/>
            <person name="Wade C."/>
            <person name="Wang S."/>
            <person name="Wangchuk T."/>
            <person name="Wangdi T."/>
            <person name="Whittaker C."/>
            <person name="Wilkinson J."/>
            <person name="Wu Y."/>
            <person name="Wyman D."/>
            <person name="Yadav S."/>
            <person name="Yang S."/>
            <person name="Yang X."/>
            <person name="Yeager S."/>
            <person name="Yee E."/>
            <person name="Young G."/>
            <person name="Zainoun J."/>
            <person name="Zembeck L."/>
            <person name="Zimmer A."/>
            <person name="Zody M."/>
            <person name="Lander E."/>
        </authorList>
    </citation>
    <scope>NUCLEOTIDE SEQUENCE [LARGE SCALE GENOMIC DNA]</scope>
</reference>
<protein>
    <submittedName>
        <fullName evidence="2">Uncharacterized protein</fullName>
    </submittedName>
</protein>
<name>H2YV63_CIOSA</name>